<gene>
    <name evidence="1" type="ORF">F511_44646</name>
</gene>
<keyword evidence="2" id="KW-1185">Reference proteome</keyword>
<name>A0A2Z6ZXS2_9LAMI</name>
<reference evidence="1 2" key="1">
    <citation type="journal article" date="2015" name="Proc. Natl. Acad. Sci. U.S.A.">
        <title>The resurrection genome of Boea hygrometrica: A blueprint for survival of dehydration.</title>
        <authorList>
            <person name="Xiao L."/>
            <person name="Yang G."/>
            <person name="Zhang L."/>
            <person name="Yang X."/>
            <person name="Zhao S."/>
            <person name="Ji Z."/>
            <person name="Zhou Q."/>
            <person name="Hu M."/>
            <person name="Wang Y."/>
            <person name="Chen M."/>
            <person name="Xu Y."/>
            <person name="Jin H."/>
            <person name="Xiao X."/>
            <person name="Hu G."/>
            <person name="Bao F."/>
            <person name="Hu Y."/>
            <person name="Wan P."/>
            <person name="Li L."/>
            <person name="Deng X."/>
            <person name="Kuang T."/>
            <person name="Xiang C."/>
            <person name="Zhu J.K."/>
            <person name="Oliver M.J."/>
            <person name="He Y."/>
        </authorList>
    </citation>
    <scope>NUCLEOTIDE SEQUENCE [LARGE SCALE GENOMIC DNA]</scope>
    <source>
        <strain evidence="2">cv. XS01</strain>
    </source>
</reference>
<proteinExistence type="predicted"/>
<dbReference type="OrthoDB" id="1845088at2759"/>
<dbReference type="PANTHER" id="PTHR47481">
    <property type="match status" value="1"/>
</dbReference>
<accession>A0A2Z6ZXS2</accession>
<protein>
    <recommendedName>
        <fullName evidence="3">Retrotransposon gag domain-containing protein</fullName>
    </recommendedName>
</protein>
<evidence type="ECO:0000313" key="2">
    <source>
        <dbReference type="Proteomes" id="UP000250235"/>
    </source>
</evidence>
<dbReference type="PANTHER" id="PTHR47481:SF35">
    <property type="entry name" value="ZINC FINGER, CCHC-TYPE-RELATED"/>
    <property type="match status" value="1"/>
</dbReference>
<dbReference type="Proteomes" id="UP000250235">
    <property type="component" value="Unassembled WGS sequence"/>
</dbReference>
<dbReference type="EMBL" id="KV023052">
    <property type="protein sequence ID" value="KZV13999.1"/>
    <property type="molecule type" value="Genomic_DNA"/>
</dbReference>
<evidence type="ECO:0000313" key="1">
    <source>
        <dbReference type="EMBL" id="KZV13999.1"/>
    </source>
</evidence>
<organism evidence="1 2">
    <name type="scientific">Dorcoceras hygrometricum</name>
    <dbReference type="NCBI Taxonomy" id="472368"/>
    <lineage>
        <taxon>Eukaryota</taxon>
        <taxon>Viridiplantae</taxon>
        <taxon>Streptophyta</taxon>
        <taxon>Embryophyta</taxon>
        <taxon>Tracheophyta</taxon>
        <taxon>Spermatophyta</taxon>
        <taxon>Magnoliopsida</taxon>
        <taxon>eudicotyledons</taxon>
        <taxon>Gunneridae</taxon>
        <taxon>Pentapetalae</taxon>
        <taxon>asterids</taxon>
        <taxon>lamiids</taxon>
        <taxon>Lamiales</taxon>
        <taxon>Gesneriaceae</taxon>
        <taxon>Didymocarpoideae</taxon>
        <taxon>Trichosporeae</taxon>
        <taxon>Loxocarpinae</taxon>
        <taxon>Dorcoceras</taxon>
    </lineage>
</organism>
<dbReference type="AlphaFoldDB" id="A0A2Z6ZXS2"/>
<feature type="non-terminal residue" evidence="1">
    <location>
        <position position="1"/>
    </location>
</feature>
<sequence>QITPILACQNLLGYIDGSKPAPSPTTQNTAGVSVSNRAYDVWHTQDQRLLSLLLSSLTEESMAEVIGCTTSRSVWLALEAAFSHRSKSCELRLKDDLQLMKKGNRSVSEYGRQFKSLCDQLAAIGRPVDERIKPIGFFAGLAHPSQVSPLLRWHSPHSRFFGISSPRPRASPCFKTISTPPELHQWRSTVSADAQAPHHTNLVLPLVVVEMVVATVL</sequence>
<evidence type="ECO:0008006" key="3">
    <source>
        <dbReference type="Google" id="ProtNLM"/>
    </source>
</evidence>
<dbReference type="Pfam" id="PF14223">
    <property type="entry name" value="Retrotran_gag_2"/>
    <property type="match status" value="1"/>
</dbReference>